<keyword evidence="4" id="KW-0408">Iron</keyword>
<feature type="region of interest" description="Disordered" evidence="5">
    <location>
        <begin position="493"/>
        <end position="529"/>
    </location>
</feature>
<keyword evidence="3" id="KW-0560">Oxidoreductase</keyword>
<gene>
    <name evidence="6" type="ORF">NCGR_LOCUS3226</name>
</gene>
<sequence>MDTAVWQNATVAAAAAAGAGSGGLAGLLPEVQTVELLVAASIFVAIHCCGSGARRGCRRGRSWACSRPCSWASAATCTSGSRACSKARCGTFTFRGPWFTNLQCVVTADPRNLEHLLKTRFGSFPKGPYFRDTVGDLLGDGIFGADDEVWRRQRKAASLEFHSAEFRALTASLLVELVHRRLLPVLADAEATTGAVDLQDVLLRLTFDNVCMIAFGVDPGCLRPGLPGDPVRPGVRGRHRGHYHPLHHAHRGVARDARARRRARARVLQRCLAGVDEFAYDVIRRRKEELAAEAAATAEAAGRSRSDLLTVFTKMRDEDGRPYTDKFLRDICVNFILAGRDTSSEPRRGGQDRGGDRGMVAARKEAGREVEEEELVFRPEEVKRMEYLHAALSEALRLYPSVPVDHKEVVEDEVFPDGTVLKKGTKVIYAMYSMGRMESIWGDDCREYKPERWLRDGRFMSESAYKFTCLQRRAAPVPRQGLRLLPDEVCRRLHPTPLPRPRRRGPPRRAQAGAHHVHEARAQGDADQERQDQALSCGADCRACCQ</sequence>
<dbReference type="GO" id="GO:0005506">
    <property type="term" value="F:iron ion binding"/>
    <property type="evidence" value="ECO:0007669"/>
    <property type="project" value="InterPro"/>
</dbReference>
<dbReference type="SUPFAM" id="SSF48264">
    <property type="entry name" value="Cytochrome P450"/>
    <property type="match status" value="1"/>
</dbReference>
<dbReference type="Pfam" id="PF00067">
    <property type="entry name" value="p450"/>
    <property type="match status" value="2"/>
</dbReference>
<dbReference type="GO" id="GO:0016705">
    <property type="term" value="F:oxidoreductase activity, acting on paired donors, with incorporation or reduction of molecular oxygen"/>
    <property type="evidence" value="ECO:0007669"/>
    <property type="project" value="InterPro"/>
</dbReference>
<dbReference type="EMBL" id="CAJGYO010000001">
    <property type="protein sequence ID" value="CAD6205395.1"/>
    <property type="molecule type" value="Genomic_DNA"/>
</dbReference>
<evidence type="ECO:0000256" key="3">
    <source>
        <dbReference type="ARBA" id="ARBA00023002"/>
    </source>
</evidence>
<evidence type="ECO:0008006" key="8">
    <source>
        <dbReference type="Google" id="ProtNLM"/>
    </source>
</evidence>
<dbReference type="AlphaFoldDB" id="A0A811MF62"/>
<comment type="similarity">
    <text evidence="1">Belongs to the cytochrome P450 family.</text>
</comment>
<evidence type="ECO:0000256" key="1">
    <source>
        <dbReference type="ARBA" id="ARBA00010617"/>
    </source>
</evidence>
<dbReference type="PANTHER" id="PTHR24296">
    <property type="entry name" value="CYTOCHROME P450"/>
    <property type="match status" value="1"/>
</dbReference>
<protein>
    <recommendedName>
        <fullName evidence="8">Cytochrome P450</fullName>
    </recommendedName>
</protein>
<dbReference type="GO" id="GO:0020037">
    <property type="term" value="F:heme binding"/>
    <property type="evidence" value="ECO:0007669"/>
    <property type="project" value="InterPro"/>
</dbReference>
<organism evidence="6 7">
    <name type="scientific">Miscanthus lutarioriparius</name>
    <dbReference type="NCBI Taxonomy" id="422564"/>
    <lineage>
        <taxon>Eukaryota</taxon>
        <taxon>Viridiplantae</taxon>
        <taxon>Streptophyta</taxon>
        <taxon>Embryophyta</taxon>
        <taxon>Tracheophyta</taxon>
        <taxon>Spermatophyta</taxon>
        <taxon>Magnoliopsida</taxon>
        <taxon>Liliopsida</taxon>
        <taxon>Poales</taxon>
        <taxon>Poaceae</taxon>
        <taxon>PACMAD clade</taxon>
        <taxon>Panicoideae</taxon>
        <taxon>Andropogonodae</taxon>
        <taxon>Andropogoneae</taxon>
        <taxon>Saccharinae</taxon>
        <taxon>Miscanthus</taxon>
    </lineage>
</organism>
<dbReference type="InterPro" id="IPR036396">
    <property type="entry name" value="Cyt_P450_sf"/>
</dbReference>
<name>A0A811MF62_9POAL</name>
<dbReference type="Proteomes" id="UP000604825">
    <property type="component" value="Unassembled WGS sequence"/>
</dbReference>
<accession>A0A811MF62</accession>
<dbReference type="InterPro" id="IPR001128">
    <property type="entry name" value="Cyt_P450"/>
</dbReference>
<reference evidence="6" key="1">
    <citation type="submission" date="2020-10" db="EMBL/GenBank/DDBJ databases">
        <authorList>
            <person name="Han B."/>
            <person name="Lu T."/>
            <person name="Zhao Q."/>
            <person name="Huang X."/>
            <person name="Zhao Y."/>
        </authorList>
    </citation>
    <scope>NUCLEOTIDE SEQUENCE</scope>
</reference>
<keyword evidence="2" id="KW-0479">Metal-binding</keyword>
<evidence type="ECO:0000256" key="5">
    <source>
        <dbReference type="SAM" id="MobiDB-lite"/>
    </source>
</evidence>
<dbReference type="OrthoDB" id="1470350at2759"/>
<proteinExistence type="inferred from homology"/>
<comment type="caution">
    <text evidence="6">The sequence shown here is derived from an EMBL/GenBank/DDBJ whole genome shotgun (WGS) entry which is preliminary data.</text>
</comment>
<feature type="compositionally biased region" description="Basic and acidic residues" evidence="5">
    <location>
        <begin position="516"/>
        <end position="529"/>
    </location>
</feature>
<dbReference type="Gene3D" id="1.10.630.10">
    <property type="entry name" value="Cytochrome P450"/>
    <property type="match status" value="2"/>
</dbReference>
<dbReference type="GO" id="GO:0004497">
    <property type="term" value="F:monooxygenase activity"/>
    <property type="evidence" value="ECO:0007669"/>
    <property type="project" value="InterPro"/>
</dbReference>
<evidence type="ECO:0000256" key="4">
    <source>
        <dbReference type="ARBA" id="ARBA00023004"/>
    </source>
</evidence>
<evidence type="ECO:0000313" key="7">
    <source>
        <dbReference type="Proteomes" id="UP000604825"/>
    </source>
</evidence>
<evidence type="ECO:0000313" key="6">
    <source>
        <dbReference type="EMBL" id="CAD6205395.1"/>
    </source>
</evidence>
<keyword evidence="7" id="KW-1185">Reference proteome</keyword>
<evidence type="ECO:0000256" key="2">
    <source>
        <dbReference type="ARBA" id="ARBA00022723"/>
    </source>
</evidence>